<accession>A0A1J9RM94</accession>
<comment type="subcellular location">
    <subcellularLocation>
        <location evidence="1">Membrane</location>
        <topology evidence="1">Multi-pass membrane protein</topology>
    </subcellularLocation>
</comment>
<evidence type="ECO:0000256" key="5">
    <source>
        <dbReference type="ARBA" id="ARBA00038359"/>
    </source>
</evidence>
<feature type="transmembrane region" description="Helical" evidence="7">
    <location>
        <begin position="50"/>
        <end position="71"/>
    </location>
</feature>
<dbReference type="InterPro" id="IPR049326">
    <property type="entry name" value="Rhodopsin_dom_fungi"/>
</dbReference>
<evidence type="ECO:0000313" key="10">
    <source>
        <dbReference type="Proteomes" id="UP000183809"/>
    </source>
</evidence>
<keyword evidence="3 7" id="KW-1133">Transmembrane helix</keyword>
<dbReference type="AlphaFoldDB" id="A0A1J9RM94"/>
<feature type="compositionally biased region" description="Basic and acidic residues" evidence="6">
    <location>
        <begin position="447"/>
        <end position="458"/>
    </location>
</feature>
<evidence type="ECO:0000256" key="4">
    <source>
        <dbReference type="ARBA" id="ARBA00023136"/>
    </source>
</evidence>
<dbReference type="OrthoDB" id="3897607at2759"/>
<dbReference type="RefSeq" id="XP_020125891.1">
    <property type="nucleotide sequence ID" value="XM_020279007.1"/>
</dbReference>
<dbReference type="Proteomes" id="UP000183809">
    <property type="component" value="Unassembled WGS sequence"/>
</dbReference>
<evidence type="ECO:0000313" key="9">
    <source>
        <dbReference type="EMBL" id="OJD29631.1"/>
    </source>
</evidence>
<comment type="caution">
    <text evidence="9">The sequence shown here is derived from an EMBL/GenBank/DDBJ whole genome shotgun (WGS) entry which is preliminary data.</text>
</comment>
<feature type="transmembrane region" description="Helical" evidence="7">
    <location>
        <begin position="217"/>
        <end position="237"/>
    </location>
</feature>
<feature type="region of interest" description="Disordered" evidence="6">
    <location>
        <begin position="364"/>
        <end position="387"/>
    </location>
</feature>
<protein>
    <submittedName>
        <fullName evidence="9">Integral membrane family protein</fullName>
    </submittedName>
</protein>
<feature type="region of interest" description="Disordered" evidence="6">
    <location>
        <begin position="289"/>
        <end position="327"/>
    </location>
</feature>
<dbReference type="STRING" id="236234.A0A1J9RM94"/>
<feature type="region of interest" description="Disordered" evidence="6">
    <location>
        <begin position="429"/>
        <end position="483"/>
    </location>
</feature>
<keyword evidence="4 7" id="KW-0472">Membrane</keyword>
<dbReference type="InterPro" id="IPR052337">
    <property type="entry name" value="SAT4-like"/>
</dbReference>
<evidence type="ECO:0000256" key="1">
    <source>
        <dbReference type="ARBA" id="ARBA00004141"/>
    </source>
</evidence>
<feature type="transmembrane region" description="Helical" evidence="7">
    <location>
        <begin position="134"/>
        <end position="152"/>
    </location>
</feature>
<feature type="domain" description="Rhodopsin" evidence="8">
    <location>
        <begin position="35"/>
        <end position="281"/>
    </location>
</feature>
<dbReference type="GO" id="GO:0016020">
    <property type="term" value="C:membrane"/>
    <property type="evidence" value="ECO:0007669"/>
    <property type="project" value="UniProtKB-SubCell"/>
</dbReference>
<feature type="transmembrane region" description="Helical" evidence="7">
    <location>
        <begin position="184"/>
        <end position="205"/>
    </location>
</feature>
<evidence type="ECO:0000256" key="7">
    <source>
        <dbReference type="SAM" id="Phobius"/>
    </source>
</evidence>
<gene>
    <name evidence="9" type="ORF">BKCO1_7600042</name>
</gene>
<evidence type="ECO:0000256" key="2">
    <source>
        <dbReference type="ARBA" id="ARBA00022692"/>
    </source>
</evidence>
<dbReference type="PANTHER" id="PTHR33048">
    <property type="entry name" value="PTH11-LIKE INTEGRAL MEMBRANE PROTEIN (AFU_ORTHOLOGUE AFUA_5G11245)"/>
    <property type="match status" value="1"/>
</dbReference>
<comment type="similarity">
    <text evidence="5">Belongs to the SAT4 family.</text>
</comment>
<feature type="transmembrane region" description="Helical" evidence="7">
    <location>
        <begin position="16"/>
        <end position="38"/>
    </location>
</feature>
<feature type="transmembrane region" description="Helical" evidence="7">
    <location>
        <begin position="91"/>
        <end position="113"/>
    </location>
</feature>
<feature type="compositionally biased region" description="Gly residues" evidence="6">
    <location>
        <begin position="298"/>
        <end position="324"/>
    </location>
</feature>
<evidence type="ECO:0000259" key="8">
    <source>
        <dbReference type="Pfam" id="PF20684"/>
    </source>
</evidence>
<dbReference type="EMBL" id="MNUE01000076">
    <property type="protein sequence ID" value="OJD29631.1"/>
    <property type="molecule type" value="Genomic_DNA"/>
</dbReference>
<dbReference type="PANTHER" id="PTHR33048:SF96">
    <property type="entry name" value="INTEGRAL MEMBRANE PROTEIN"/>
    <property type="match status" value="1"/>
</dbReference>
<sequence>MAPFNDTYQLDETQKFLRAVVIASFTITGAFVATRCWIRVRLQAMFSIDDYLLVAALTAFAIQTSFGLYATNYGGFGRKTSDLPRDMYLLGLKWMTLTQCIYTLALMFVKLSIALLQLRVMGLSTATLRRMHHASIAVTVLVGLYEFLTLLFQCYPDPDGAVFRPVIIAPADCTDRAPILVSVYVYSAVNIALDWYYSLAMVPLIWRLQNMKTVIKVSAIAILGMGVFASVATIVRLKYLVGFADSRDPLFAIVPVGLWSWIEECIGMCAACIATFRPLLRLIPGLVSTTRGRSGSSSGEGGEGGQGGGGAVGSGSGSGGGGSAAFGTTWKGRLDRVAEEERRRVRVARRVKGVDGVRMEELEEGMGGTVRGEEEEEGEREEEEQGATARCGIDPAMGRGVVAYVSDEDEDDEAGVDGVRTGDCFLHHHHHHDENDDGTTTITTGSGKDDNVEVHTVLDDADSQKSILQQKSAGGPREYSWTP</sequence>
<name>A0A1J9RM94_9PEZI</name>
<dbReference type="GeneID" id="31019269"/>
<dbReference type="Pfam" id="PF20684">
    <property type="entry name" value="Fung_rhodopsin"/>
    <property type="match status" value="1"/>
</dbReference>
<evidence type="ECO:0000256" key="3">
    <source>
        <dbReference type="ARBA" id="ARBA00022989"/>
    </source>
</evidence>
<organism evidence="9 10">
    <name type="scientific">Diplodia corticola</name>
    <dbReference type="NCBI Taxonomy" id="236234"/>
    <lineage>
        <taxon>Eukaryota</taxon>
        <taxon>Fungi</taxon>
        <taxon>Dikarya</taxon>
        <taxon>Ascomycota</taxon>
        <taxon>Pezizomycotina</taxon>
        <taxon>Dothideomycetes</taxon>
        <taxon>Dothideomycetes incertae sedis</taxon>
        <taxon>Botryosphaeriales</taxon>
        <taxon>Botryosphaeriaceae</taxon>
        <taxon>Diplodia</taxon>
    </lineage>
</organism>
<keyword evidence="10" id="KW-1185">Reference proteome</keyword>
<evidence type="ECO:0000256" key="6">
    <source>
        <dbReference type="SAM" id="MobiDB-lite"/>
    </source>
</evidence>
<keyword evidence="2 7" id="KW-0812">Transmembrane</keyword>
<feature type="compositionally biased region" description="Acidic residues" evidence="6">
    <location>
        <begin position="373"/>
        <end position="385"/>
    </location>
</feature>
<proteinExistence type="inferred from homology"/>
<reference evidence="9 10" key="1">
    <citation type="submission" date="2016-10" db="EMBL/GenBank/DDBJ databases">
        <title>Proteomics and genomics reveal pathogen-plant mechanisms compatible with a hemibiotrophic lifestyle of Diplodia corticola.</title>
        <authorList>
            <person name="Fernandes I."/>
            <person name="De Jonge R."/>
            <person name="Van De Peer Y."/>
            <person name="Devreese B."/>
            <person name="Alves A."/>
            <person name="Esteves A.C."/>
        </authorList>
    </citation>
    <scope>NUCLEOTIDE SEQUENCE [LARGE SCALE GENOMIC DNA]</scope>
    <source>
        <strain evidence="9 10">CBS 112549</strain>
    </source>
</reference>